<reference evidence="2" key="1">
    <citation type="submission" date="2018-07" db="EMBL/GenBank/DDBJ databases">
        <authorList>
            <person name="Quirk P.G."/>
            <person name="Krulwich T.A."/>
        </authorList>
    </citation>
    <scope>NUCLEOTIDE SEQUENCE</scope>
    <source>
        <strain evidence="2">Anand</strain>
    </source>
</reference>
<proteinExistence type="predicted"/>
<protein>
    <submittedName>
        <fullName evidence="2">Uncharacterized protein</fullName>
    </submittedName>
</protein>
<dbReference type="VEuPathDB" id="PiroplasmaDB:TA20805"/>
<gene>
    <name evidence="2" type="ORF">TAT_000045200</name>
    <name evidence="3" type="ORF">TAV_000044800</name>
</gene>
<sequence>MIRSTIAPKLARNLKLVGEVDTLSKIHDKTKTLTLSICNHSERPEDHEFPHKNPFRDKKPTHFKDTNKPKLGVQYLCNTTLDVMYNKTSFNVLQSQTNSLLQASSNFKIDELLLLLCPYAIYADSYSRWFRVRHSEFSAALRVYNRHLLSTVSDMSIEQVYFMIVLFTKLSKRYEQYALTDLSLLSCLISKLIFFAENIPKPTETKSNNLEKNRFSAEMRSYNTTLQTVYNCYFPYFKMIYTSLDRLRTYTEYLTKSSLHLQQLIHSHLQQHSINGRLGEITNYFNELVKSLNKLADQNHLKLTTITYLIRILSNSGLCDSRLVNKLAISLHSLTVHLYVLTEPTENLDKQSDEPVEDHSVFQNLFTEVLDNLSLSDISLCLESLEKTRHINESLLTLFIPYVVNGLKNAQTKDLVILMNQLTKLNFFHWPVWLLMARGINVSKLAQIKDLNLLTEFYSSLAIQNTYLNSASISRVNGLKFVHITDLESESKDKEVGVAEILNKMYGLDGSMESLLNSYVKLMRDLDNYFKVGAIGTLGNSLTLETLTKNKFRQINL</sequence>
<feature type="region of interest" description="Disordered" evidence="1">
    <location>
        <begin position="44"/>
        <end position="63"/>
    </location>
</feature>
<dbReference type="AlphaFoldDB" id="A0A3B0N0P0"/>
<evidence type="ECO:0000313" key="3">
    <source>
        <dbReference type="EMBL" id="SVP89750.1"/>
    </source>
</evidence>
<evidence type="ECO:0000256" key="1">
    <source>
        <dbReference type="SAM" id="MobiDB-lite"/>
    </source>
</evidence>
<dbReference type="EMBL" id="UIVT01000001">
    <property type="protein sequence ID" value="SVP88593.1"/>
    <property type="molecule type" value="Genomic_DNA"/>
</dbReference>
<organism evidence="2">
    <name type="scientific">Theileria annulata</name>
    <dbReference type="NCBI Taxonomy" id="5874"/>
    <lineage>
        <taxon>Eukaryota</taxon>
        <taxon>Sar</taxon>
        <taxon>Alveolata</taxon>
        <taxon>Apicomplexa</taxon>
        <taxon>Aconoidasida</taxon>
        <taxon>Piroplasmida</taxon>
        <taxon>Theileriidae</taxon>
        <taxon>Theileria</taxon>
    </lineage>
</organism>
<evidence type="ECO:0000313" key="2">
    <source>
        <dbReference type="EMBL" id="SVP88593.1"/>
    </source>
</evidence>
<dbReference type="EMBL" id="UIVS01000001">
    <property type="protein sequence ID" value="SVP89750.1"/>
    <property type="molecule type" value="Genomic_DNA"/>
</dbReference>
<name>A0A3B0N0P0_THEAN</name>
<accession>A0A3B0N0P0</accession>